<feature type="compositionally biased region" description="Basic and acidic residues" evidence="1">
    <location>
        <begin position="32"/>
        <end position="44"/>
    </location>
</feature>
<sequence>MFSTVNAPQPSSLPKSTGAFVEPSSEAGTSPTEKKIDFGFDRDAGNTPTRDTTQNSSVMSTSPNKGHEPNDDDNQHYPDQTFHSSEIVRGDEEGTIPDEIQKAAAQLEQALEETGTHTKRLLHEISVFWQESQAIQEVWTTVQQAEHEEAARLDQIEPDVQGMTRTGINMIGSTT</sequence>
<feature type="region of interest" description="Disordered" evidence="1">
    <location>
        <begin position="1"/>
        <end position="94"/>
    </location>
</feature>
<proteinExistence type="predicted"/>
<gene>
    <name evidence="2" type="ORF">PTTT1_LOCUS37182</name>
</gene>
<feature type="compositionally biased region" description="Polar residues" evidence="1">
    <location>
        <begin position="1"/>
        <end position="15"/>
    </location>
</feature>
<evidence type="ECO:0000313" key="2">
    <source>
        <dbReference type="EMBL" id="CAG9287986.1"/>
    </source>
</evidence>
<accession>A0A8J9THY2</accession>
<protein>
    <submittedName>
        <fullName evidence="2">Uncharacterized protein</fullName>
    </submittedName>
</protein>
<feature type="compositionally biased region" description="Polar residues" evidence="1">
    <location>
        <begin position="46"/>
        <end position="64"/>
    </location>
</feature>
<feature type="compositionally biased region" description="Basic and acidic residues" evidence="1">
    <location>
        <begin position="65"/>
        <end position="76"/>
    </location>
</feature>
<dbReference type="AlphaFoldDB" id="A0A8J9THY2"/>
<reference evidence="2" key="1">
    <citation type="submission" date="2022-02" db="EMBL/GenBank/DDBJ databases">
        <authorList>
            <person name="Giguere J D."/>
        </authorList>
    </citation>
    <scope>NUCLEOTIDE SEQUENCE</scope>
    <source>
        <strain evidence="2">CCAP 1055/1</strain>
    </source>
</reference>
<evidence type="ECO:0000256" key="1">
    <source>
        <dbReference type="SAM" id="MobiDB-lite"/>
    </source>
</evidence>
<dbReference type="EMBL" id="OU594944">
    <property type="protein sequence ID" value="CAG9287986.1"/>
    <property type="molecule type" value="Genomic_DNA"/>
</dbReference>
<name>A0A8J9THY2_PHATR</name>
<organism evidence="2">
    <name type="scientific">Phaeodactylum tricornutum</name>
    <name type="common">Diatom</name>
    <dbReference type="NCBI Taxonomy" id="2850"/>
    <lineage>
        <taxon>Eukaryota</taxon>
        <taxon>Sar</taxon>
        <taxon>Stramenopiles</taxon>
        <taxon>Ochrophyta</taxon>
        <taxon>Bacillariophyta</taxon>
        <taxon>Bacillariophyceae</taxon>
        <taxon>Bacillariophycidae</taxon>
        <taxon>Naviculales</taxon>
        <taxon>Phaeodactylaceae</taxon>
        <taxon>Phaeodactylum</taxon>
    </lineage>
</organism>
<dbReference type="Proteomes" id="UP000836788">
    <property type="component" value="Chromosome 3"/>
</dbReference>